<dbReference type="EMBL" id="MLJW01004825">
    <property type="protein sequence ID" value="OIQ69267.1"/>
    <property type="molecule type" value="Genomic_DNA"/>
</dbReference>
<protein>
    <submittedName>
        <fullName evidence="1">Uncharacterized protein</fullName>
    </submittedName>
</protein>
<evidence type="ECO:0000313" key="1">
    <source>
        <dbReference type="EMBL" id="OIQ69267.1"/>
    </source>
</evidence>
<comment type="caution">
    <text evidence="1">The sequence shown here is derived from an EMBL/GenBank/DDBJ whole genome shotgun (WGS) entry which is preliminary data.</text>
</comment>
<reference evidence="1" key="1">
    <citation type="submission" date="2016-10" db="EMBL/GenBank/DDBJ databases">
        <title>Sequence of Gallionella enrichment culture.</title>
        <authorList>
            <person name="Poehlein A."/>
            <person name="Muehling M."/>
            <person name="Daniel R."/>
        </authorList>
    </citation>
    <scope>NUCLEOTIDE SEQUENCE</scope>
</reference>
<accession>A0A1J5PVE5</accession>
<proteinExistence type="predicted"/>
<dbReference type="AlphaFoldDB" id="A0A1J5PVE5"/>
<gene>
    <name evidence="1" type="ORF">GALL_491330</name>
</gene>
<organism evidence="1">
    <name type="scientific">mine drainage metagenome</name>
    <dbReference type="NCBI Taxonomy" id="410659"/>
    <lineage>
        <taxon>unclassified sequences</taxon>
        <taxon>metagenomes</taxon>
        <taxon>ecological metagenomes</taxon>
    </lineage>
</organism>
<sequence length="102" mass="9802">MDFNAVGSVSVTVGATTTTIAGAIALPPGISLGSVQALQATPTGFLQTAGATGGYSGLAADVGTSGLSSDNHRCIYLATGVATSTCVVSGACPNAQPNPCNQ</sequence>
<name>A0A1J5PVE5_9ZZZZ</name>